<evidence type="ECO:0000256" key="2">
    <source>
        <dbReference type="ARBA" id="ARBA00004496"/>
    </source>
</evidence>
<name>A0A9D1LX13_9FIRM</name>
<protein>
    <recommendedName>
        <fullName evidence="13">Holliday junction resolvase RecU</fullName>
    </recommendedName>
</protein>
<feature type="non-terminal residue" evidence="15">
    <location>
        <position position="1"/>
    </location>
</feature>
<dbReference type="GO" id="GO:0006310">
    <property type="term" value="P:DNA recombination"/>
    <property type="evidence" value="ECO:0007669"/>
    <property type="project" value="UniProtKB-KW"/>
</dbReference>
<evidence type="ECO:0000256" key="11">
    <source>
        <dbReference type="ARBA" id="ARBA00023204"/>
    </source>
</evidence>
<dbReference type="GO" id="GO:0003676">
    <property type="term" value="F:nucleic acid binding"/>
    <property type="evidence" value="ECO:0007669"/>
    <property type="project" value="InterPro"/>
</dbReference>
<evidence type="ECO:0000256" key="4">
    <source>
        <dbReference type="ARBA" id="ARBA00022722"/>
    </source>
</evidence>
<dbReference type="InterPro" id="IPR011856">
    <property type="entry name" value="tRNA_endonuc-like_dom_sf"/>
</dbReference>
<evidence type="ECO:0000256" key="6">
    <source>
        <dbReference type="ARBA" id="ARBA00022759"/>
    </source>
</evidence>
<keyword evidence="14" id="KW-0812">Transmembrane</keyword>
<reference evidence="15" key="2">
    <citation type="journal article" date="2021" name="PeerJ">
        <title>Extensive microbial diversity within the chicken gut microbiome revealed by metagenomics and culture.</title>
        <authorList>
            <person name="Gilroy R."/>
            <person name="Ravi A."/>
            <person name="Getino M."/>
            <person name="Pursley I."/>
            <person name="Horton D.L."/>
            <person name="Alikhan N.F."/>
            <person name="Baker D."/>
            <person name="Gharbi K."/>
            <person name="Hall N."/>
            <person name="Watson M."/>
            <person name="Adriaenssens E.M."/>
            <person name="Foster-Nyarko E."/>
            <person name="Jarju S."/>
            <person name="Secka A."/>
            <person name="Antonio M."/>
            <person name="Oren A."/>
            <person name="Chaudhuri R.R."/>
            <person name="La Ragione R."/>
            <person name="Hildebrand F."/>
            <person name="Pallen M.J."/>
        </authorList>
    </citation>
    <scope>NUCLEOTIDE SEQUENCE</scope>
    <source>
        <strain evidence="15">ChiGjej1B1-1684</strain>
    </source>
</reference>
<evidence type="ECO:0000256" key="5">
    <source>
        <dbReference type="ARBA" id="ARBA00022723"/>
    </source>
</evidence>
<evidence type="ECO:0000256" key="14">
    <source>
        <dbReference type="SAM" id="Phobius"/>
    </source>
</evidence>
<gene>
    <name evidence="15" type="ORF">IAD22_01025</name>
</gene>
<evidence type="ECO:0000256" key="12">
    <source>
        <dbReference type="ARBA" id="ARBA00023447"/>
    </source>
</evidence>
<evidence type="ECO:0000256" key="10">
    <source>
        <dbReference type="ARBA" id="ARBA00023172"/>
    </source>
</evidence>
<reference evidence="15" key="1">
    <citation type="submission" date="2020-10" db="EMBL/GenBank/DDBJ databases">
        <authorList>
            <person name="Gilroy R."/>
        </authorList>
    </citation>
    <scope>NUCLEOTIDE SEQUENCE</scope>
    <source>
        <strain evidence="15">ChiGjej1B1-1684</strain>
    </source>
</reference>
<dbReference type="GO" id="GO:0046872">
    <property type="term" value="F:metal ion binding"/>
    <property type="evidence" value="ECO:0007669"/>
    <property type="project" value="UniProtKB-KW"/>
</dbReference>
<comment type="cofactor">
    <cofactor evidence="1">
        <name>Mg(2+)</name>
        <dbReference type="ChEBI" id="CHEBI:18420"/>
    </cofactor>
</comment>
<keyword evidence="7" id="KW-0227">DNA damage</keyword>
<evidence type="ECO:0000256" key="7">
    <source>
        <dbReference type="ARBA" id="ARBA00022763"/>
    </source>
</evidence>
<evidence type="ECO:0000256" key="1">
    <source>
        <dbReference type="ARBA" id="ARBA00001946"/>
    </source>
</evidence>
<dbReference type="GO" id="GO:0016787">
    <property type="term" value="F:hydrolase activity"/>
    <property type="evidence" value="ECO:0007669"/>
    <property type="project" value="UniProtKB-KW"/>
</dbReference>
<dbReference type="InterPro" id="IPR004612">
    <property type="entry name" value="Resolv_RecU"/>
</dbReference>
<keyword evidence="6" id="KW-0255">Endonuclease</keyword>
<keyword evidence="14" id="KW-1133">Transmembrane helix</keyword>
<evidence type="ECO:0000313" key="16">
    <source>
        <dbReference type="Proteomes" id="UP000824118"/>
    </source>
</evidence>
<dbReference type="Gene3D" id="3.40.1350.10">
    <property type="match status" value="1"/>
</dbReference>
<keyword evidence="3" id="KW-0963">Cytoplasm</keyword>
<dbReference type="Proteomes" id="UP000824118">
    <property type="component" value="Unassembled WGS sequence"/>
</dbReference>
<comment type="subcellular location">
    <subcellularLocation>
        <location evidence="2">Cytoplasm</location>
    </subcellularLocation>
</comment>
<keyword evidence="9" id="KW-0460">Magnesium</keyword>
<proteinExistence type="inferred from homology"/>
<dbReference type="InterPro" id="IPR011335">
    <property type="entry name" value="Restrct_endonuc-II-like"/>
</dbReference>
<keyword evidence="14" id="KW-0472">Membrane</keyword>
<evidence type="ECO:0000256" key="3">
    <source>
        <dbReference type="ARBA" id="ARBA00022490"/>
    </source>
</evidence>
<dbReference type="AlphaFoldDB" id="A0A9D1LX13"/>
<keyword evidence="4" id="KW-0540">Nuclease</keyword>
<dbReference type="SUPFAM" id="SSF52980">
    <property type="entry name" value="Restriction endonuclease-like"/>
    <property type="match status" value="1"/>
</dbReference>
<dbReference type="EMBL" id="DVNG01000014">
    <property type="protein sequence ID" value="HIU49584.1"/>
    <property type="molecule type" value="Genomic_DNA"/>
</dbReference>
<feature type="transmembrane region" description="Helical" evidence="14">
    <location>
        <begin position="59"/>
        <end position="79"/>
    </location>
</feature>
<dbReference type="GO" id="GO:0006281">
    <property type="term" value="P:DNA repair"/>
    <property type="evidence" value="ECO:0007669"/>
    <property type="project" value="UniProtKB-KW"/>
</dbReference>
<evidence type="ECO:0000256" key="13">
    <source>
        <dbReference type="ARBA" id="ARBA00029523"/>
    </source>
</evidence>
<keyword evidence="10" id="KW-0233">DNA recombination</keyword>
<comment type="similarity">
    <text evidence="12">Belongs to the RecU family.</text>
</comment>
<dbReference type="GO" id="GO:0004519">
    <property type="term" value="F:endonuclease activity"/>
    <property type="evidence" value="ECO:0007669"/>
    <property type="project" value="UniProtKB-KW"/>
</dbReference>
<evidence type="ECO:0000256" key="8">
    <source>
        <dbReference type="ARBA" id="ARBA00022801"/>
    </source>
</evidence>
<dbReference type="GO" id="GO:0005737">
    <property type="term" value="C:cytoplasm"/>
    <property type="evidence" value="ECO:0007669"/>
    <property type="project" value="UniProtKB-SubCell"/>
</dbReference>
<keyword evidence="11" id="KW-0234">DNA repair</keyword>
<accession>A0A9D1LX13</accession>
<organism evidence="15 16">
    <name type="scientific">Candidatus Limousia pullorum</name>
    <dbReference type="NCBI Taxonomy" id="2840860"/>
    <lineage>
        <taxon>Bacteria</taxon>
        <taxon>Bacillati</taxon>
        <taxon>Bacillota</taxon>
        <taxon>Clostridia</taxon>
        <taxon>Eubacteriales</taxon>
        <taxon>Oscillospiraceae</taxon>
        <taxon>Oscillospiraceae incertae sedis</taxon>
        <taxon>Candidatus Limousia</taxon>
    </lineage>
</organism>
<comment type="caution">
    <text evidence="15">The sequence shown here is derived from an EMBL/GenBank/DDBJ whole genome shotgun (WGS) entry which is preliminary data.</text>
</comment>
<sequence length="120" mass="13563">GKMDERGRFTACYTKKAQPDFKGVIWNGRAICFEAKATADKSFSLKNISTEQSMYLERFARCGGIAFVLISISGDIYILTAKRLIDMLNDCKRSVSRKDFSENETVLRKGGFVDFLNVLK</sequence>
<dbReference type="Pfam" id="PF03838">
    <property type="entry name" value="RecU"/>
    <property type="match status" value="1"/>
</dbReference>
<keyword evidence="5" id="KW-0479">Metal-binding</keyword>
<evidence type="ECO:0000256" key="9">
    <source>
        <dbReference type="ARBA" id="ARBA00022842"/>
    </source>
</evidence>
<keyword evidence="8" id="KW-0378">Hydrolase</keyword>
<evidence type="ECO:0000313" key="15">
    <source>
        <dbReference type="EMBL" id="HIU49584.1"/>
    </source>
</evidence>